<dbReference type="OrthoDB" id="9806345at2"/>
<keyword evidence="2" id="KW-0547">Nucleotide-binding</keyword>
<dbReference type="GO" id="GO:0005524">
    <property type="term" value="F:ATP binding"/>
    <property type="evidence" value="ECO:0007669"/>
    <property type="project" value="UniProtKB-KW"/>
</dbReference>
<dbReference type="Gene3D" id="1.25.40.340">
    <property type="match status" value="1"/>
</dbReference>
<dbReference type="PROSITE" id="PS51481">
    <property type="entry name" value="DHAK"/>
    <property type="match status" value="1"/>
</dbReference>
<keyword evidence="4" id="KW-0067">ATP-binding</keyword>
<dbReference type="AlphaFoldDB" id="A0A1K1PV28"/>
<dbReference type="Pfam" id="PF02734">
    <property type="entry name" value="Dak2"/>
    <property type="match status" value="1"/>
</dbReference>
<dbReference type="EMBL" id="FPJE01000010">
    <property type="protein sequence ID" value="SFW51463.1"/>
    <property type="molecule type" value="Genomic_DNA"/>
</dbReference>
<dbReference type="InterPro" id="IPR036117">
    <property type="entry name" value="DhaL_dom_sf"/>
</dbReference>
<evidence type="ECO:0000256" key="1">
    <source>
        <dbReference type="ARBA" id="ARBA00022679"/>
    </source>
</evidence>
<dbReference type="FunFam" id="1.25.40.340:FF:000002">
    <property type="entry name" value="Dihydroxyacetone kinase, L subunit"/>
    <property type="match status" value="1"/>
</dbReference>
<dbReference type="InterPro" id="IPR050861">
    <property type="entry name" value="Dihydroxyacetone_Kinase"/>
</dbReference>
<dbReference type="Gene3D" id="3.30.1180.20">
    <property type="entry name" value="Dihydroxyacetone kinase, domain 2"/>
    <property type="match status" value="1"/>
</dbReference>
<dbReference type="Pfam" id="PF02733">
    <property type="entry name" value="Dak1"/>
    <property type="match status" value="1"/>
</dbReference>
<keyword evidence="1" id="KW-0808">Transferase</keyword>
<dbReference type="GO" id="GO:0004371">
    <property type="term" value="F:glycerone kinase activity"/>
    <property type="evidence" value="ECO:0007669"/>
    <property type="project" value="InterPro"/>
</dbReference>
<keyword evidence="3 7" id="KW-0418">Kinase</keyword>
<dbReference type="PROSITE" id="PS51480">
    <property type="entry name" value="DHAL"/>
    <property type="match status" value="1"/>
</dbReference>
<dbReference type="InterPro" id="IPR004006">
    <property type="entry name" value="DhaK_dom"/>
</dbReference>
<dbReference type="SMART" id="SM01120">
    <property type="entry name" value="Dak2"/>
    <property type="match status" value="1"/>
</dbReference>
<evidence type="ECO:0000256" key="4">
    <source>
        <dbReference type="ARBA" id="ARBA00022840"/>
    </source>
</evidence>
<keyword evidence="8" id="KW-1185">Reference proteome</keyword>
<dbReference type="PANTHER" id="PTHR28629">
    <property type="entry name" value="TRIOKINASE/FMN CYCLASE"/>
    <property type="match status" value="1"/>
</dbReference>
<evidence type="ECO:0000313" key="7">
    <source>
        <dbReference type="EMBL" id="SFW51463.1"/>
    </source>
</evidence>
<dbReference type="GO" id="GO:0005829">
    <property type="term" value="C:cytosol"/>
    <property type="evidence" value="ECO:0007669"/>
    <property type="project" value="TreeGrafter"/>
</dbReference>
<protein>
    <submittedName>
        <fullName evidence="7">Dihydroxyacetone kinase</fullName>
    </submittedName>
</protein>
<evidence type="ECO:0000256" key="3">
    <source>
        <dbReference type="ARBA" id="ARBA00022777"/>
    </source>
</evidence>
<name>A0A1K1PV28_9FLAO</name>
<organism evidence="7 8">
    <name type="scientific">Sinomicrobium oceani</name>
    <dbReference type="NCBI Taxonomy" id="1150368"/>
    <lineage>
        <taxon>Bacteria</taxon>
        <taxon>Pseudomonadati</taxon>
        <taxon>Bacteroidota</taxon>
        <taxon>Flavobacteriia</taxon>
        <taxon>Flavobacteriales</taxon>
        <taxon>Flavobacteriaceae</taxon>
        <taxon>Sinomicrobium</taxon>
    </lineage>
</organism>
<evidence type="ECO:0000259" key="5">
    <source>
        <dbReference type="PROSITE" id="PS51480"/>
    </source>
</evidence>
<proteinExistence type="predicted"/>
<evidence type="ECO:0000256" key="2">
    <source>
        <dbReference type="ARBA" id="ARBA00022741"/>
    </source>
</evidence>
<dbReference type="Gene3D" id="3.40.50.10440">
    <property type="entry name" value="Dihydroxyacetone kinase, domain 1"/>
    <property type="match status" value="1"/>
</dbReference>
<dbReference type="SUPFAM" id="SSF101473">
    <property type="entry name" value="DhaL-like"/>
    <property type="match status" value="1"/>
</dbReference>
<dbReference type="InterPro" id="IPR004007">
    <property type="entry name" value="DhaL_dom"/>
</dbReference>
<dbReference type="GO" id="GO:0019563">
    <property type="term" value="P:glycerol catabolic process"/>
    <property type="evidence" value="ECO:0007669"/>
    <property type="project" value="TreeGrafter"/>
</dbReference>
<feature type="domain" description="DhaK" evidence="6">
    <location>
        <begin position="7"/>
        <end position="323"/>
    </location>
</feature>
<evidence type="ECO:0000259" key="6">
    <source>
        <dbReference type="PROSITE" id="PS51481"/>
    </source>
</evidence>
<feature type="domain" description="DhaL" evidence="5">
    <location>
        <begin position="351"/>
        <end position="540"/>
    </location>
</feature>
<reference evidence="7 8" key="1">
    <citation type="submission" date="2016-11" db="EMBL/GenBank/DDBJ databases">
        <authorList>
            <person name="Jaros S."/>
            <person name="Januszkiewicz K."/>
            <person name="Wedrychowicz H."/>
        </authorList>
    </citation>
    <scope>NUCLEOTIDE SEQUENCE [LARGE SCALE GENOMIC DNA]</scope>
    <source>
        <strain evidence="7 8">CGMCC 1.12145</strain>
    </source>
</reference>
<dbReference type="PANTHER" id="PTHR28629:SF4">
    <property type="entry name" value="TRIOKINASE_FMN CYCLASE"/>
    <property type="match status" value="1"/>
</dbReference>
<sequence length="543" mass="57930">MKFFINDPHHVVNEGIEGLLTNPELTRLDTFPEIKVVLRTKTDKSQVSVISGGGSGHEPAHAGFVGQGMLTAAVCGEIFASPSVEAVLSAILATTGDNGCVLIIKNYTGDRLNFGLAAEQARAMGYKVETVIVGDDIALGKDVQRRGLAGTLFVHKTAGALAASGASLEKVAAMARKVAGQTYSIGLSLEEGQKFRAPEASRLKPSEAELGLGIHGEPGVETISMDKADALMKKAVDRLTMYLPDNKKKYALLLNNLGSVTPVEMNVLRYAFRRSALARQVKYIVGPAPLMTSLNMNGFSLSLLELDNDITEALLHKASPASWCMEEFGEITSIPGPELPDIIPFTASTDEKNARIIRVIAEELIASEKELNALDEKVGDGDAGSTFATGARKILELEDRLPLADTEALFTSLGRILARETGGSSGVLLSIMFTGAGNAYREELHPGKALLRGLQRMKALGGAEEGQRTMIDALQPAFNVLSENGSLERAAQKAREGADKTREIVDTDFGRSSYLSEKSLKGIPDPGAEAVARVLEKLAEIKA</sequence>
<dbReference type="RefSeq" id="WP_072317273.1">
    <property type="nucleotide sequence ID" value="NZ_FPJE01000010.1"/>
</dbReference>
<gene>
    <name evidence="7" type="ORF">SAMN02927921_02046</name>
</gene>
<evidence type="ECO:0000313" key="8">
    <source>
        <dbReference type="Proteomes" id="UP000182248"/>
    </source>
</evidence>
<dbReference type="STRING" id="1150368.SAMN02927921_02046"/>
<dbReference type="SUPFAM" id="SSF82549">
    <property type="entry name" value="DAK1/DegV-like"/>
    <property type="match status" value="1"/>
</dbReference>
<dbReference type="FunFam" id="3.40.50.10440:FF:000001">
    <property type="entry name" value="Dihydroxyacetone kinase, DhaK subunit"/>
    <property type="match status" value="1"/>
</dbReference>
<dbReference type="Proteomes" id="UP000182248">
    <property type="component" value="Unassembled WGS sequence"/>
</dbReference>
<accession>A0A1K1PV28</accession>